<accession>B4RE51</accession>
<dbReference type="EC" id="1.1.1.175" evidence="3"/>
<dbReference type="PRINTS" id="PR00081">
    <property type="entry name" value="GDHRDH"/>
</dbReference>
<evidence type="ECO:0000313" key="5">
    <source>
        <dbReference type="EMBL" id="ACG78484.1"/>
    </source>
</evidence>
<gene>
    <name evidence="5" type="ordered locus">PHZ_c2073</name>
</gene>
<comment type="similarity">
    <text evidence="1">Belongs to the short-chain dehydrogenases/reductases (SDR) family.</text>
</comment>
<dbReference type="PRINTS" id="PR00080">
    <property type="entry name" value="SDRFAMILY"/>
</dbReference>
<dbReference type="Gene3D" id="3.40.50.720">
    <property type="entry name" value="NAD(P)-binding Rossmann-like Domain"/>
    <property type="match status" value="1"/>
</dbReference>
<evidence type="ECO:0000313" key="6">
    <source>
        <dbReference type="Proteomes" id="UP000001868"/>
    </source>
</evidence>
<keyword evidence="2" id="KW-0560">Oxidoreductase</keyword>
<dbReference type="InterPro" id="IPR020904">
    <property type="entry name" value="Sc_DH/Rdtase_CS"/>
</dbReference>
<dbReference type="SUPFAM" id="SSF51735">
    <property type="entry name" value="NAD(P)-binding Rossmann-fold domains"/>
    <property type="match status" value="1"/>
</dbReference>
<proteinExistence type="inferred from homology"/>
<evidence type="ECO:0000256" key="3">
    <source>
        <dbReference type="ARBA" id="ARBA00066641"/>
    </source>
</evidence>
<dbReference type="GO" id="GO:0047838">
    <property type="term" value="F:D-xylose 1-dehydrogenase (NAD+) activity"/>
    <property type="evidence" value="ECO:0007669"/>
    <property type="project" value="UniProtKB-EC"/>
</dbReference>
<evidence type="ECO:0000256" key="4">
    <source>
        <dbReference type="ARBA" id="ARBA00069939"/>
    </source>
</evidence>
<evidence type="ECO:0000256" key="1">
    <source>
        <dbReference type="ARBA" id="ARBA00006484"/>
    </source>
</evidence>
<evidence type="ECO:0000256" key="2">
    <source>
        <dbReference type="ARBA" id="ARBA00023002"/>
    </source>
</evidence>
<dbReference type="PANTHER" id="PTHR24321:SF8">
    <property type="entry name" value="ESTRADIOL 17-BETA-DEHYDROGENASE 8-RELATED"/>
    <property type="match status" value="1"/>
</dbReference>
<dbReference type="InterPro" id="IPR002347">
    <property type="entry name" value="SDR_fam"/>
</dbReference>
<dbReference type="RefSeq" id="WP_012522626.1">
    <property type="nucleotide sequence ID" value="NC_011144.1"/>
</dbReference>
<dbReference type="PANTHER" id="PTHR24321">
    <property type="entry name" value="DEHYDROGENASES, SHORT CHAIN"/>
    <property type="match status" value="1"/>
</dbReference>
<dbReference type="eggNOG" id="COG1028">
    <property type="taxonomic scope" value="Bacteria"/>
</dbReference>
<reference evidence="5 6" key="1">
    <citation type="journal article" date="2008" name="BMC Genomics">
        <title>Complete genome of Phenylobacterium zucineum - a novel facultative intracellular bacterium isolated from human erythroleukemia cell line K562.</title>
        <authorList>
            <person name="Luo Y."/>
            <person name="Xu X."/>
            <person name="Ding Z."/>
            <person name="Liu Z."/>
            <person name="Zhang B."/>
            <person name="Yan Z."/>
            <person name="Sun J."/>
            <person name="Hu S."/>
            <person name="Hu X."/>
        </authorList>
    </citation>
    <scope>NUCLEOTIDE SEQUENCE [LARGE SCALE GENOMIC DNA]</scope>
    <source>
        <strain evidence="5 6">HLK1</strain>
    </source>
</reference>
<dbReference type="KEGG" id="pzu:PHZ_c2073"/>
<dbReference type="FunFam" id="3.40.50.720:FF:000084">
    <property type="entry name" value="Short-chain dehydrogenase reductase"/>
    <property type="match status" value="1"/>
</dbReference>
<dbReference type="Pfam" id="PF13561">
    <property type="entry name" value="adh_short_C2"/>
    <property type="match status" value="1"/>
</dbReference>
<dbReference type="PROSITE" id="PS00061">
    <property type="entry name" value="ADH_SHORT"/>
    <property type="match status" value="1"/>
</dbReference>
<dbReference type="InterPro" id="IPR036291">
    <property type="entry name" value="NAD(P)-bd_dom_sf"/>
</dbReference>
<protein>
    <recommendedName>
        <fullName evidence="4">D-xylose 1-dehydrogenase</fullName>
        <ecNumber evidence="3">1.1.1.175</ecNumber>
    </recommendedName>
</protein>
<dbReference type="Proteomes" id="UP000001868">
    <property type="component" value="Chromosome"/>
</dbReference>
<dbReference type="EMBL" id="CP000747">
    <property type="protein sequence ID" value="ACG78484.1"/>
    <property type="molecule type" value="Genomic_DNA"/>
</dbReference>
<sequence length="250" mass="26451">MAGAIYPGMKDRVVFVTGGASGIGAAFVEQFHAQGSKVAFVDLQADAGEALAGRLGQGAWFRRCDVTDVPALQAAIRDAAQALGPVTVLINNVANDTRHEAAETSMDAWRKGLAVNLDPAFAASVAVYPMMKAAGGGSIVNVSSINALWGPAHMATYVAAKGAINSLSKGLAREWGPDRIRVNALSPGWVVTERQLELWLTPQAEAAWREQVALKDRILPEDIARAALFLASDESRMMTGQNLIVDAGRL</sequence>
<dbReference type="STRING" id="450851.PHZ_c2073"/>
<dbReference type="AlphaFoldDB" id="B4RE51"/>
<organism evidence="5 6">
    <name type="scientific">Phenylobacterium zucineum (strain HLK1)</name>
    <dbReference type="NCBI Taxonomy" id="450851"/>
    <lineage>
        <taxon>Bacteria</taxon>
        <taxon>Pseudomonadati</taxon>
        <taxon>Pseudomonadota</taxon>
        <taxon>Alphaproteobacteria</taxon>
        <taxon>Caulobacterales</taxon>
        <taxon>Caulobacteraceae</taxon>
        <taxon>Phenylobacterium</taxon>
    </lineage>
</organism>
<dbReference type="OrthoDB" id="9789398at2"/>
<keyword evidence="6" id="KW-1185">Reference proteome</keyword>
<dbReference type="HOGENOM" id="CLU_010194_1_0_5"/>
<dbReference type="CDD" id="cd05233">
    <property type="entry name" value="SDR_c"/>
    <property type="match status" value="1"/>
</dbReference>
<name>B4RE51_PHEZH</name>